<feature type="transmembrane region" description="Helical" evidence="2">
    <location>
        <begin position="104"/>
        <end position="127"/>
    </location>
</feature>
<keyword evidence="3" id="KW-0548">Nucleotidyltransferase</keyword>
<proteinExistence type="predicted"/>
<evidence type="ECO:0000313" key="3">
    <source>
        <dbReference type="EMBL" id="GFO46871.1"/>
    </source>
</evidence>
<keyword evidence="2" id="KW-0472">Membrane</keyword>
<keyword evidence="2" id="KW-1133">Transmembrane helix</keyword>
<name>A0AAV4DSI2_9GAST</name>
<dbReference type="GO" id="GO:0003964">
    <property type="term" value="F:RNA-directed DNA polymerase activity"/>
    <property type="evidence" value="ECO:0007669"/>
    <property type="project" value="UniProtKB-KW"/>
</dbReference>
<dbReference type="EMBL" id="BLXT01008232">
    <property type="protein sequence ID" value="GFO46871.1"/>
    <property type="molecule type" value="Genomic_DNA"/>
</dbReference>
<reference evidence="3 4" key="1">
    <citation type="journal article" date="2021" name="Elife">
        <title>Chloroplast acquisition without the gene transfer in kleptoplastic sea slugs, Plakobranchus ocellatus.</title>
        <authorList>
            <person name="Maeda T."/>
            <person name="Takahashi S."/>
            <person name="Yoshida T."/>
            <person name="Shimamura S."/>
            <person name="Takaki Y."/>
            <person name="Nagai Y."/>
            <person name="Toyoda A."/>
            <person name="Suzuki Y."/>
            <person name="Arimoto A."/>
            <person name="Ishii H."/>
            <person name="Satoh N."/>
            <person name="Nishiyama T."/>
            <person name="Hasebe M."/>
            <person name="Maruyama T."/>
            <person name="Minagawa J."/>
            <person name="Obokata J."/>
            <person name="Shigenobu S."/>
        </authorList>
    </citation>
    <scope>NUCLEOTIDE SEQUENCE [LARGE SCALE GENOMIC DNA]</scope>
</reference>
<dbReference type="Proteomes" id="UP000735302">
    <property type="component" value="Unassembled WGS sequence"/>
</dbReference>
<protein>
    <submittedName>
        <fullName evidence="3">Reverse transcriptase</fullName>
    </submittedName>
</protein>
<evidence type="ECO:0000313" key="4">
    <source>
        <dbReference type="Proteomes" id="UP000735302"/>
    </source>
</evidence>
<evidence type="ECO:0000256" key="2">
    <source>
        <dbReference type="SAM" id="Phobius"/>
    </source>
</evidence>
<keyword evidence="3" id="KW-0808">Transferase</keyword>
<keyword evidence="4" id="KW-1185">Reference proteome</keyword>
<comment type="caution">
    <text evidence="3">The sequence shown here is derived from an EMBL/GenBank/DDBJ whole genome shotgun (WGS) entry which is preliminary data.</text>
</comment>
<keyword evidence="2" id="KW-0812">Transmembrane</keyword>
<sequence>MTTNKQKQKHFTPFSRQSLDPEGRDRDVEESDGNSNRGLSLSPIVLRYVPLIGAIVGVIGLRHRELLAGVIILPRVTGHPVLRVTLVQVEVVLLVLRPEIETHLVLIPGVLVGVTSLDLIRAVVLVWPRVVMTSHVISVVARDMCGMSAQVVHRKLILLVQHLNYLLIVVLLRVFVIVETPYFSGDVESCLLDHPIADVILGNINGLNSIGSLSSDSDSCAVFPDSSIACVVTRTQASKPSINNEPSISDTPTHFDVLAPFSDLPVRQREDPSLAPWFKRIRLPPVAGVSFQIEDGVLKRLQAKSEFTTLQTTIAVPESLRQLEGLATCTVRDSVDESRLRHEPKSKLKHFVPGDEVLVLLPTSDNKLVLSFKEPYRVIEKRTSVVYLVNLGDRRCTFHVNLLRKYRRSIYASPSPIGNLDNVDNACSNQAVSGAVSLCDPSVFPFGPVSSVEASLSVDTVIVKVLDPNRDSDLPFCETICFAEPSAYVSAISEEDGSEIGSLDTTPPLASESGTVVIDPSLTSSQVQDVK</sequence>
<feature type="transmembrane region" description="Helical" evidence="2">
    <location>
        <begin position="163"/>
        <end position="183"/>
    </location>
</feature>
<dbReference type="AlphaFoldDB" id="A0AAV4DSI2"/>
<evidence type="ECO:0000256" key="1">
    <source>
        <dbReference type="SAM" id="MobiDB-lite"/>
    </source>
</evidence>
<feature type="region of interest" description="Disordered" evidence="1">
    <location>
        <begin position="1"/>
        <end position="35"/>
    </location>
</feature>
<keyword evidence="3" id="KW-0695">RNA-directed DNA polymerase</keyword>
<feature type="transmembrane region" description="Helical" evidence="2">
    <location>
        <begin position="44"/>
        <end position="61"/>
    </location>
</feature>
<accession>A0AAV4DSI2</accession>
<organism evidence="3 4">
    <name type="scientific">Plakobranchus ocellatus</name>
    <dbReference type="NCBI Taxonomy" id="259542"/>
    <lineage>
        <taxon>Eukaryota</taxon>
        <taxon>Metazoa</taxon>
        <taxon>Spiralia</taxon>
        <taxon>Lophotrochozoa</taxon>
        <taxon>Mollusca</taxon>
        <taxon>Gastropoda</taxon>
        <taxon>Heterobranchia</taxon>
        <taxon>Euthyneura</taxon>
        <taxon>Panpulmonata</taxon>
        <taxon>Sacoglossa</taxon>
        <taxon>Placobranchoidea</taxon>
        <taxon>Plakobranchidae</taxon>
        <taxon>Plakobranchus</taxon>
    </lineage>
</organism>
<gene>
    <name evidence="3" type="ORF">PoB_007337600</name>
</gene>
<feature type="compositionally biased region" description="Basic residues" evidence="1">
    <location>
        <begin position="1"/>
        <end position="10"/>
    </location>
</feature>